<dbReference type="InterPro" id="IPR035441">
    <property type="entry name" value="TFIIS/LEDGF_dom_sf"/>
</dbReference>
<evidence type="ECO:0000259" key="12">
    <source>
        <dbReference type="PROSITE" id="PS51321"/>
    </source>
</evidence>
<dbReference type="InParanoid" id="A0A1Y2BE20"/>
<dbReference type="NCBIfam" id="TIGR01385">
    <property type="entry name" value="TFSII"/>
    <property type="match status" value="1"/>
</dbReference>
<reference evidence="13 14" key="1">
    <citation type="submission" date="2016-07" db="EMBL/GenBank/DDBJ databases">
        <title>Pervasive Adenine N6-methylation of Active Genes in Fungi.</title>
        <authorList>
            <consortium name="DOE Joint Genome Institute"/>
            <person name="Mondo S.J."/>
            <person name="Dannebaum R.O."/>
            <person name="Kuo R.C."/>
            <person name="Labutti K."/>
            <person name="Haridas S."/>
            <person name="Kuo A."/>
            <person name="Salamov A."/>
            <person name="Ahrendt S.R."/>
            <person name="Lipzen A."/>
            <person name="Sullivan W."/>
            <person name="Andreopoulos W.B."/>
            <person name="Clum A."/>
            <person name="Lindquist E."/>
            <person name="Daum C."/>
            <person name="Ramamoorthy G.K."/>
            <person name="Gryganskyi A."/>
            <person name="Culley D."/>
            <person name="Magnuson J.K."/>
            <person name="James T.Y."/>
            <person name="O'Malley M.A."/>
            <person name="Stajich J.E."/>
            <person name="Spatafora J.W."/>
            <person name="Visel A."/>
            <person name="Grigoriev I.V."/>
        </authorList>
    </citation>
    <scope>NUCLEOTIDE SEQUENCE [LARGE SCALE GENOMIC DNA]</scope>
    <source>
        <strain evidence="13 14">68-887.2</strain>
    </source>
</reference>
<dbReference type="Gene3D" id="2.20.25.10">
    <property type="match status" value="1"/>
</dbReference>
<dbReference type="InterPro" id="IPR003618">
    <property type="entry name" value="TFIIS_cen_dom"/>
</dbReference>
<organism evidence="13 14">
    <name type="scientific">Naematelia encephala</name>
    <dbReference type="NCBI Taxonomy" id="71784"/>
    <lineage>
        <taxon>Eukaryota</taxon>
        <taxon>Fungi</taxon>
        <taxon>Dikarya</taxon>
        <taxon>Basidiomycota</taxon>
        <taxon>Agaricomycotina</taxon>
        <taxon>Tremellomycetes</taxon>
        <taxon>Tremellales</taxon>
        <taxon>Naemateliaceae</taxon>
        <taxon>Naematelia</taxon>
    </lineage>
</organism>
<keyword evidence="5 7" id="KW-0539">Nucleus</keyword>
<dbReference type="EMBL" id="MCFC01000007">
    <property type="protein sequence ID" value="ORY33014.1"/>
    <property type="molecule type" value="Genomic_DNA"/>
</dbReference>
<dbReference type="Pfam" id="PF07500">
    <property type="entry name" value="TFIIS_M"/>
    <property type="match status" value="1"/>
</dbReference>
<dbReference type="InterPro" id="IPR003617">
    <property type="entry name" value="TFIIS/CRSP70_N_sub"/>
</dbReference>
<dbReference type="GO" id="GO:0031440">
    <property type="term" value="P:regulation of mRNA 3'-end processing"/>
    <property type="evidence" value="ECO:0007669"/>
    <property type="project" value="TreeGrafter"/>
</dbReference>
<dbReference type="CDD" id="cd13749">
    <property type="entry name" value="Zn-ribbon_TFIIS"/>
    <property type="match status" value="1"/>
</dbReference>
<evidence type="ECO:0000313" key="13">
    <source>
        <dbReference type="EMBL" id="ORY33014.1"/>
    </source>
</evidence>
<keyword evidence="8" id="KW-0238">DNA-binding</keyword>
<dbReference type="Gene3D" id="1.10.472.30">
    <property type="entry name" value="Transcription elongation factor S-II, central domain"/>
    <property type="match status" value="1"/>
</dbReference>
<dbReference type="FunFam" id="1.10.472.30:FF:000003">
    <property type="entry name" value="Transcription elongation factor S-II"/>
    <property type="match status" value="1"/>
</dbReference>
<dbReference type="InterPro" id="IPR035100">
    <property type="entry name" value="TF_IIS-typ"/>
</dbReference>
<dbReference type="GO" id="GO:0006362">
    <property type="term" value="P:transcription elongation by RNA polymerase I"/>
    <property type="evidence" value="ECO:0007669"/>
    <property type="project" value="TreeGrafter"/>
</dbReference>
<dbReference type="GO" id="GO:0005634">
    <property type="term" value="C:nucleus"/>
    <property type="evidence" value="ECO:0007669"/>
    <property type="project" value="UniProtKB-SubCell"/>
</dbReference>
<dbReference type="GO" id="GO:0006368">
    <property type="term" value="P:transcription elongation by RNA polymerase II"/>
    <property type="evidence" value="ECO:0007669"/>
    <property type="project" value="InterPro"/>
</dbReference>
<dbReference type="InterPro" id="IPR006289">
    <property type="entry name" value="TFSII"/>
</dbReference>
<keyword evidence="8" id="KW-0804">Transcription</keyword>
<evidence type="ECO:0000256" key="2">
    <source>
        <dbReference type="ARBA" id="ARBA00022723"/>
    </source>
</evidence>
<dbReference type="SMART" id="SM00440">
    <property type="entry name" value="ZnF_C2C2"/>
    <property type="match status" value="1"/>
</dbReference>
<evidence type="ECO:0000259" key="10">
    <source>
        <dbReference type="PROSITE" id="PS51133"/>
    </source>
</evidence>
<dbReference type="PANTHER" id="PTHR11477:SF0">
    <property type="entry name" value="IP08861P-RELATED"/>
    <property type="match status" value="1"/>
</dbReference>
<dbReference type="PANTHER" id="PTHR11477">
    <property type="entry name" value="TRANSCRIPTION FACTOR S-II ZINC FINGER DOMAIN-CONTAINING PROTEIN"/>
    <property type="match status" value="1"/>
</dbReference>
<dbReference type="PIRSF" id="PIRSF006704">
    <property type="entry name" value="TF_IIS"/>
    <property type="match status" value="1"/>
</dbReference>
<dbReference type="InterPro" id="IPR001222">
    <property type="entry name" value="Znf_TFIIS"/>
</dbReference>
<dbReference type="Pfam" id="PF08711">
    <property type="entry name" value="Med26"/>
    <property type="match status" value="1"/>
</dbReference>
<dbReference type="SUPFAM" id="SSF47676">
    <property type="entry name" value="Conserved domain common to transcription factors TFIIS, elongin A, CRSP70"/>
    <property type="match status" value="1"/>
</dbReference>
<dbReference type="GO" id="GO:0001139">
    <property type="term" value="F:RNA polymerase II complex recruiting activity"/>
    <property type="evidence" value="ECO:0007669"/>
    <property type="project" value="TreeGrafter"/>
</dbReference>
<evidence type="ECO:0000256" key="1">
    <source>
        <dbReference type="ARBA" id="ARBA00004123"/>
    </source>
</evidence>
<dbReference type="FunFam" id="2.20.25.10:FF:000001">
    <property type="entry name" value="Probable Transcription elongation factor S-II"/>
    <property type="match status" value="1"/>
</dbReference>
<keyword evidence="14" id="KW-1185">Reference proteome</keyword>
<keyword evidence="8" id="KW-0805">Transcription regulation</keyword>
<sequence length="349" mass="38236">MDVEKLSGLVKDLNEANTANKTDDVLDLLARLKNEVKPTEDLLRQSKAGLAIGKLRKHADTRIASRASEVVKVWKEVIDESKGKRKREEGDVKDEVGKRVKVEAGPSTSASPSAASPSIKSESKPRIKSESKPDPDATPTPAPETPLDEAPPKTLTTIDMARKTPRTHKTDGYTAQLKAEENDGEDVRDKSVQVFYDALAGDSTADKRLLGKKAAGIERAVWKSFNFSTGNDYRAKVRSLFLNLKEKTNPGLRDAIVTSQDGFAPEDIAVMSKEAMASDAIKAMNQALAEENLFKAKAVGETTAETDAFKCGKCGARKTTYYQMQTRSADEPMTTFVTCTNCKNRWKFS</sequence>
<protein>
    <recommendedName>
        <fullName evidence="8">Transcription elongation factor</fullName>
    </recommendedName>
</protein>
<comment type="subcellular location">
    <subcellularLocation>
        <location evidence="1 7 8">Nucleus</location>
    </subcellularLocation>
</comment>
<keyword evidence="2 8" id="KW-0479">Metal-binding</keyword>
<evidence type="ECO:0000256" key="9">
    <source>
        <dbReference type="SAM" id="MobiDB-lite"/>
    </source>
</evidence>
<dbReference type="PROSITE" id="PS51321">
    <property type="entry name" value="TFIIS_CENTRAL"/>
    <property type="match status" value="1"/>
</dbReference>
<dbReference type="FunCoup" id="A0A1Y2BE20">
    <property type="interactions" value="614"/>
</dbReference>
<feature type="domain" description="TFIIS-type" evidence="10">
    <location>
        <begin position="307"/>
        <end position="347"/>
    </location>
</feature>
<dbReference type="OrthoDB" id="44867at2759"/>
<comment type="similarity">
    <text evidence="8">Belongs to the TFS-II family.</text>
</comment>
<dbReference type="AlphaFoldDB" id="A0A1Y2BE20"/>
<evidence type="ECO:0000313" key="14">
    <source>
        <dbReference type="Proteomes" id="UP000193986"/>
    </source>
</evidence>
<evidence type="ECO:0000256" key="4">
    <source>
        <dbReference type="ARBA" id="ARBA00022833"/>
    </source>
</evidence>
<dbReference type="SUPFAM" id="SSF57783">
    <property type="entry name" value="Zinc beta-ribbon"/>
    <property type="match status" value="1"/>
</dbReference>
<dbReference type="STRING" id="71784.A0A1Y2BE20"/>
<dbReference type="Pfam" id="PF01096">
    <property type="entry name" value="Zn_ribbon_TFIIS"/>
    <property type="match status" value="1"/>
</dbReference>
<dbReference type="GO" id="GO:0008270">
    <property type="term" value="F:zinc ion binding"/>
    <property type="evidence" value="ECO:0007669"/>
    <property type="project" value="UniProtKB-UniRule"/>
</dbReference>
<dbReference type="InterPro" id="IPR017923">
    <property type="entry name" value="TFIIS_N"/>
</dbReference>
<dbReference type="Gene3D" id="1.20.930.10">
    <property type="entry name" value="Conserved domain common to transcription factors TFIIS, elongin A, CRSP70"/>
    <property type="match status" value="1"/>
</dbReference>
<gene>
    <name evidence="13" type="ORF">BCR39DRAFT_520726</name>
</gene>
<dbReference type="InterPro" id="IPR036575">
    <property type="entry name" value="TFIIS_cen_dom_sf"/>
</dbReference>
<evidence type="ECO:0000259" key="11">
    <source>
        <dbReference type="PROSITE" id="PS51319"/>
    </source>
</evidence>
<evidence type="ECO:0000256" key="3">
    <source>
        <dbReference type="ARBA" id="ARBA00022771"/>
    </source>
</evidence>
<accession>A0A1Y2BE20</accession>
<feature type="domain" description="TFIIS N-terminal" evidence="11">
    <location>
        <begin position="4"/>
        <end position="81"/>
    </location>
</feature>
<dbReference type="SUPFAM" id="SSF46942">
    <property type="entry name" value="Elongation factor TFIIS domain 2"/>
    <property type="match status" value="1"/>
</dbReference>
<comment type="caution">
    <text evidence="13">The sequence shown here is derived from an EMBL/GenBank/DDBJ whole genome shotgun (WGS) entry which is preliminary data.</text>
</comment>
<feature type="compositionally biased region" description="Basic and acidic residues" evidence="9">
    <location>
        <begin position="121"/>
        <end position="135"/>
    </location>
</feature>
<dbReference type="PROSITE" id="PS51319">
    <property type="entry name" value="TFIIS_N"/>
    <property type="match status" value="1"/>
</dbReference>
<dbReference type="GO" id="GO:0031564">
    <property type="term" value="P:transcription antitermination"/>
    <property type="evidence" value="ECO:0007669"/>
    <property type="project" value="TreeGrafter"/>
</dbReference>
<feature type="region of interest" description="Disordered" evidence="9">
    <location>
        <begin position="80"/>
        <end position="185"/>
    </location>
</feature>
<evidence type="ECO:0000256" key="7">
    <source>
        <dbReference type="PROSITE-ProRule" id="PRU00649"/>
    </source>
</evidence>
<comment type="function">
    <text evidence="8">Necessary for efficient RNA polymerase II transcription elongation past template-encoded arresting sites.</text>
</comment>
<keyword evidence="3 6" id="KW-0863">Zinc-finger</keyword>
<dbReference type="SMART" id="SM00510">
    <property type="entry name" value="TFS2M"/>
    <property type="match status" value="1"/>
</dbReference>
<feature type="domain" description="TFIIS central" evidence="12">
    <location>
        <begin position="187"/>
        <end position="304"/>
    </location>
</feature>
<evidence type="ECO:0000256" key="5">
    <source>
        <dbReference type="ARBA" id="ARBA00023242"/>
    </source>
</evidence>
<evidence type="ECO:0000256" key="6">
    <source>
        <dbReference type="PROSITE-ProRule" id="PRU00472"/>
    </source>
</evidence>
<proteinExistence type="inferred from homology"/>
<feature type="compositionally biased region" description="Low complexity" evidence="9">
    <location>
        <begin position="104"/>
        <end position="120"/>
    </location>
</feature>
<dbReference type="Proteomes" id="UP000193986">
    <property type="component" value="Unassembled WGS sequence"/>
</dbReference>
<name>A0A1Y2BE20_9TREE</name>
<keyword evidence="4 8" id="KW-0862">Zinc</keyword>
<feature type="compositionally biased region" description="Basic and acidic residues" evidence="9">
    <location>
        <begin position="80"/>
        <end position="102"/>
    </location>
</feature>
<dbReference type="SMART" id="SM00509">
    <property type="entry name" value="TFS2N"/>
    <property type="match status" value="1"/>
</dbReference>
<evidence type="ECO:0000256" key="8">
    <source>
        <dbReference type="RuleBase" id="RU368078"/>
    </source>
</evidence>
<dbReference type="PROSITE" id="PS00466">
    <property type="entry name" value="ZF_TFIIS_1"/>
    <property type="match status" value="1"/>
</dbReference>
<dbReference type="PROSITE" id="PS51133">
    <property type="entry name" value="ZF_TFIIS_2"/>
    <property type="match status" value="1"/>
</dbReference>
<dbReference type="GO" id="GO:0000977">
    <property type="term" value="F:RNA polymerase II transcription regulatory region sequence-specific DNA binding"/>
    <property type="evidence" value="ECO:0007669"/>
    <property type="project" value="TreeGrafter"/>
</dbReference>